<dbReference type="GO" id="GO:0005524">
    <property type="term" value="F:ATP binding"/>
    <property type="evidence" value="ECO:0007669"/>
    <property type="project" value="UniProtKB-UniRule"/>
</dbReference>
<evidence type="ECO:0000256" key="2">
    <source>
        <dbReference type="ARBA" id="ARBA00022741"/>
    </source>
</evidence>
<dbReference type="GO" id="GO:0046872">
    <property type="term" value="F:metal ion binding"/>
    <property type="evidence" value="ECO:0007669"/>
    <property type="project" value="InterPro"/>
</dbReference>
<dbReference type="GO" id="GO:0016747">
    <property type="term" value="F:acyltransferase activity, transferring groups other than amino-acyl groups"/>
    <property type="evidence" value="ECO:0007669"/>
    <property type="project" value="InterPro"/>
</dbReference>
<evidence type="ECO:0000313" key="9">
    <source>
        <dbReference type="Proteomes" id="UP000189177"/>
    </source>
</evidence>
<feature type="domain" description="N-acetyltransferase" evidence="7">
    <location>
        <begin position="737"/>
        <end position="893"/>
    </location>
</feature>
<dbReference type="InterPro" id="IPR011761">
    <property type="entry name" value="ATP-grasp"/>
</dbReference>
<dbReference type="InterPro" id="IPR003781">
    <property type="entry name" value="CoA-bd"/>
</dbReference>
<evidence type="ECO:0000259" key="7">
    <source>
        <dbReference type="PROSITE" id="PS51186"/>
    </source>
</evidence>
<dbReference type="Pfam" id="PF00583">
    <property type="entry name" value="Acetyltransf_1"/>
    <property type="match status" value="1"/>
</dbReference>
<feature type="domain" description="ATP-grasp" evidence="6">
    <location>
        <begin position="496"/>
        <end position="532"/>
    </location>
</feature>
<dbReference type="Pfam" id="PF13607">
    <property type="entry name" value="Succ_CoA_lig"/>
    <property type="match status" value="1"/>
</dbReference>
<dbReference type="SUPFAM" id="SSF52210">
    <property type="entry name" value="Succinyl-CoA synthetase domains"/>
    <property type="match status" value="2"/>
</dbReference>
<dbReference type="PROSITE" id="PS50975">
    <property type="entry name" value="ATP_GRASP"/>
    <property type="match status" value="1"/>
</dbReference>
<dbReference type="Gene3D" id="3.40.50.261">
    <property type="entry name" value="Succinyl-CoA synthetase domains"/>
    <property type="match status" value="2"/>
</dbReference>
<reference evidence="8 9" key="1">
    <citation type="submission" date="2017-02" db="EMBL/GenBank/DDBJ databases">
        <title>Genomic diversity within the haloalkaliphilic genus Thioalkalivibrio.</title>
        <authorList>
            <person name="Ahn A.-C."/>
            <person name="Meier-Kolthoff J."/>
            <person name="Overmars L."/>
            <person name="Richter M."/>
            <person name="Woyke T."/>
            <person name="Sorokin D.Y."/>
            <person name="Muyzer G."/>
        </authorList>
    </citation>
    <scope>NUCLEOTIDE SEQUENCE [LARGE SCALE GENOMIC DNA]</scope>
    <source>
        <strain evidence="8 9">HL17</strain>
    </source>
</reference>
<comment type="similarity">
    <text evidence="4">In the N-terminal section; belongs to the acetate CoA ligase alpha subunit family.</text>
</comment>
<gene>
    <name evidence="8" type="ORF">B1A74_08695</name>
</gene>
<keyword evidence="9" id="KW-1185">Reference proteome</keyword>
<dbReference type="SUPFAM" id="SSF51735">
    <property type="entry name" value="NAD(P)-binding Rossmann-fold domains"/>
    <property type="match status" value="1"/>
</dbReference>
<dbReference type="SUPFAM" id="SSF55729">
    <property type="entry name" value="Acyl-CoA N-acyltransferases (Nat)"/>
    <property type="match status" value="1"/>
</dbReference>
<keyword evidence="2 5" id="KW-0547">Nucleotide-binding</keyword>
<dbReference type="AlphaFoldDB" id="A0A1V2ZXQ0"/>
<dbReference type="OrthoDB" id="9807426at2"/>
<dbReference type="Gene3D" id="3.30.1490.20">
    <property type="entry name" value="ATP-grasp fold, A domain"/>
    <property type="match status" value="1"/>
</dbReference>
<dbReference type="InterPro" id="IPR000182">
    <property type="entry name" value="GNAT_dom"/>
</dbReference>
<dbReference type="PANTHER" id="PTHR43334:SF1">
    <property type="entry name" value="3-HYDROXYPROPIONATE--COA LIGASE [ADP-FORMING]"/>
    <property type="match status" value="1"/>
</dbReference>
<name>A0A1V2ZXQ0_9GAMM</name>
<dbReference type="Gene3D" id="3.40.50.720">
    <property type="entry name" value="NAD(P)-binding Rossmann-like Domain"/>
    <property type="match status" value="1"/>
</dbReference>
<dbReference type="InterPro" id="IPR051538">
    <property type="entry name" value="Acyl-CoA_Synth/Transferase"/>
</dbReference>
<evidence type="ECO:0000256" key="5">
    <source>
        <dbReference type="PROSITE-ProRule" id="PRU00409"/>
    </source>
</evidence>
<evidence type="ECO:0000256" key="3">
    <source>
        <dbReference type="ARBA" id="ARBA00022840"/>
    </source>
</evidence>
<dbReference type="STRING" id="252474.B1A74_08695"/>
<comment type="caution">
    <text evidence="8">The sequence shown here is derived from an EMBL/GenBank/DDBJ whole genome shotgun (WGS) entry which is preliminary data.</text>
</comment>
<sequence length="893" mass="96563">MGTHILDKIFNPRGVAVFGATEREGAVGQTVLANLLTAGYEGTLVPVNPKHDTVQGLPCVPELRPGEHRVDLALIATPARAVPAILRNCGEAGLHGAVILSAGFGEAGREGQRLQQECVEIAQRYRMRLIGPNCLGIMRPRIGLNATFSHNQALPGKLGLVSSSGALVTAVLDWAQSTGIGFSGVASTGDAADVDFGELLDYLAVDPETQGILLYVEGIRHTRRFLSGLRAAARMKPVVVLKSARHAATAQAAATHTGAMMGSDAVFDAALERAGVVRVERVSQWFSAAHILAQGMRLRGENLAILTNGGGPGVMAVDRAADLGLELASLSDKSMDALNDLLPGHWSHGNPIDILGDATAERYGEALRITLADPGVDMAVVLLTPQAMTDPDACAEAVIEQARNSHKPVLACWMGDPLVASARRRFDAAGIPQYRTPEAAIETFAWLIRHRHNQRMLLQTPGPLCDETPSDIEGAHLILQNARNDGRKVLSIRESKAVLAAFHIPTNPSILARDPADAMLAAETLGFPVALKISATGISHKSDFGGVRLNLRSVQTVRQQTQEMLDQIREHFPDADVEGVTVERMSEVGHARELLVGISRDPVFGPVIAFGLGGTAVEVIGDQAIALPPLNQSLTERLIDQTRAARTLGEFRGAPPVPREALEQVLLRVSEMACELPELASLDINPLQAGEHGVMAVDARIELADPGHDTRHYAHMAIHPYPGHVAHTVTTRDGHELELRPIRPEDAAIEQAFVRSLSEKTRYLRFMRSLEELTPEMLVRFTQIDYDREMAFIAVDHADGQEVQVGVARYTTEPDGESAEFAVVVSDAWQGRGVGSLLMEAIVDSARRNGLRELFGEVLRHNDGMLALARRHGFQREILTSDDEIIRVSRRLH</sequence>
<evidence type="ECO:0000259" key="6">
    <source>
        <dbReference type="PROSITE" id="PS50975"/>
    </source>
</evidence>
<keyword evidence="8" id="KW-0808">Transferase</keyword>
<evidence type="ECO:0000256" key="4">
    <source>
        <dbReference type="ARBA" id="ARBA00060888"/>
    </source>
</evidence>
<dbReference type="EMBL" id="MUZR01000032">
    <property type="protein sequence ID" value="OOC09884.1"/>
    <property type="molecule type" value="Genomic_DNA"/>
</dbReference>
<dbReference type="PROSITE" id="PS51186">
    <property type="entry name" value="GNAT"/>
    <property type="match status" value="1"/>
</dbReference>
<dbReference type="InterPro" id="IPR016102">
    <property type="entry name" value="Succinyl-CoA_synth-like"/>
</dbReference>
<dbReference type="Pfam" id="PF13549">
    <property type="entry name" value="ATP-grasp_5"/>
    <property type="match status" value="1"/>
</dbReference>
<dbReference type="Pfam" id="PF19045">
    <property type="entry name" value="Ligase_CoA_2"/>
    <property type="match status" value="1"/>
</dbReference>
<organism evidence="8 9">
    <name type="scientific">Thioalkalivibrio halophilus</name>
    <dbReference type="NCBI Taxonomy" id="252474"/>
    <lineage>
        <taxon>Bacteria</taxon>
        <taxon>Pseudomonadati</taxon>
        <taxon>Pseudomonadota</taxon>
        <taxon>Gammaproteobacteria</taxon>
        <taxon>Chromatiales</taxon>
        <taxon>Ectothiorhodospiraceae</taxon>
        <taxon>Thioalkalivibrio</taxon>
    </lineage>
</organism>
<dbReference type="InterPro" id="IPR032875">
    <property type="entry name" value="Succ_CoA_lig_flav_dom"/>
</dbReference>
<dbReference type="RefSeq" id="WP_077244402.1">
    <property type="nucleotide sequence ID" value="NZ_MUZR01000032.1"/>
</dbReference>
<dbReference type="FunFam" id="3.30.1490.20:FF:000020">
    <property type="entry name" value="Protein lysine acetyltransferase"/>
    <property type="match status" value="1"/>
</dbReference>
<protein>
    <submittedName>
        <fullName evidence="8">GNAT family N-acetyltransferase</fullName>
    </submittedName>
</protein>
<dbReference type="PANTHER" id="PTHR43334">
    <property type="entry name" value="ACETATE--COA LIGASE [ADP-FORMING]"/>
    <property type="match status" value="1"/>
</dbReference>
<accession>A0A1V2ZXQ0</accession>
<dbReference type="GO" id="GO:0043758">
    <property type="term" value="F:acetate-CoA ligase (ADP-forming) activity"/>
    <property type="evidence" value="ECO:0007669"/>
    <property type="project" value="InterPro"/>
</dbReference>
<dbReference type="InterPro" id="IPR016181">
    <property type="entry name" value="Acyl_CoA_acyltransferase"/>
</dbReference>
<dbReference type="InterPro" id="IPR013815">
    <property type="entry name" value="ATP_grasp_subdomain_1"/>
</dbReference>
<dbReference type="CDD" id="cd04301">
    <property type="entry name" value="NAT_SF"/>
    <property type="match status" value="1"/>
</dbReference>
<dbReference type="SMART" id="SM00881">
    <property type="entry name" value="CoA_binding"/>
    <property type="match status" value="1"/>
</dbReference>
<evidence type="ECO:0000256" key="1">
    <source>
        <dbReference type="ARBA" id="ARBA00022598"/>
    </source>
</evidence>
<dbReference type="InterPro" id="IPR043938">
    <property type="entry name" value="Ligase_CoA_dom"/>
</dbReference>
<dbReference type="Gene3D" id="3.40.630.30">
    <property type="match status" value="1"/>
</dbReference>
<dbReference type="Proteomes" id="UP000189177">
    <property type="component" value="Unassembled WGS sequence"/>
</dbReference>
<keyword evidence="1" id="KW-0436">Ligase</keyword>
<evidence type="ECO:0000313" key="8">
    <source>
        <dbReference type="EMBL" id="OOC09884.1"/>
    </source>
</evidence>
<dbReference type="SUPFAM" id="SSF56059">
    <property type="entry name" value="Glutathione synthetase ATP-binding domain-like"/>
    <property type="match status" value="1"/>
</dbReference>
<dbReference type="Gene3D" id="3.30.470.20">
    <property type="entry name" value="ATP-grasp fold, B domain"/>
    <property type="match status" value="1"/>
</dbReference>
<dbReference type="Pfam" id="PF13380">
    <property type="entry name" value="CoA_binding_2"/>
    <property type="match status" value="1"/>
</dbReference>
<dbReference type="InterPro" id="IPR036291">
    <property type="entry name" value="NAD(P)-bd_dom_sf"/>
</dbReference>
<proteinExistence type="inferred from homology"/>
<keyword evidence="3 5" id="KW-0067">ATP-binding</keyword>